<dbReference type="InterPro" id="IPR052895">
    <property type="entry name" value="HetReg/Transcr_Mod"/>
</dbReference>
<accession>A0A0D2H8L0</accession>
<proteinExistence type="predicted"/>
<protein>
    <recommendedName>
        <fullName evidence="4">Heterokaryon incompatibility domain-containing protein</fullName>
    </recommendedName>
</protein>
<evidence type="ECO:0000313" key="2">
    <source>
        <dbReference type="EMBL" id="KIW87235.1"/>
    </source>
</evidence>
<feature type="region of interest" description="Disordered" evidence="1">
    <location>
        <begin position="437"/>
        <end position="462"/>
    </location>
</feature>
<dbReference type="EMBL" id="KN847005">
    <property type="protein sequence ID" value="KIW87235.1"/>
    <property type="molecule type" value="Genomic_DNA"/>
</dbReference>
<feature type="compositionally biased region" description="Polar residues" evidence="1">
    <location>
        <begin position="288"/>
        <end position="309"/>
    </location>
</feature>
<feature type="compositionally biased region" description="Basic and acidic residues" evidence="1">
    <location>
        <begin position="440"/>
        <end position="454"/>
    </location>
</feature>
<dbReference type="AlphaFoldDB" id="A0A0D2H8L0"/>
<dbReference type="VEuPathDB" id="FungiDB:Z519_12138"/>
<dbReference type="PANTHER" id="PTHR24148">
    <property type="entry name" value="ANKYRIN REPEAT DOMAIN-CONTAINING PROTEIN 39 HOMOLOG-RELATED"/>
    <property type="match status" value="1"/>
</dbReference>
<dbReference type="HOGENOM" id="CLU_517776_0_0_1"/>
<reference evidence="2" key="1">
    <citation type="submission" date="2015-01" db="EMBL/GenBank/DDBJ databases">
        <title>The Genome Sequence of Cladophialophora bantiana CBS 173.52.</title>
        <authorList>
            <consortium name="The Broad Institute Genomics Platform"/>
            <person name="Cuomo C."/>
            <person name="de Hoog S."/>
            <person name="Gorbushina A."/>
            <person name="Stielow B."/>
            <person name="Teixiera M."/>
            <person name="Abouelleil A."/>
            <person name="Chapman S.B."/>
            <person name="Priest M."/>
            <person name="Young S.K."/>
            <person name="Wortman J."/>
            <person name="Nusbaum C."/>
            <person name="Birren B."/>
        </authorList>
    </citation>
    <scope>NUCLEOTIDE SEQUENCE [LARGE SCALE GENOMIC DNA]</scope>
    <source>
        <strain evidence="2">CBS 173.52</strain>
    </source>
</reference>
<dbReference type="PANTHER" id="PTHR24148:SF73">
    <property type="entry name" value="HET DOMAIN PROTEIN (AFU_ORTHOLOGUE AFUA_8G01020)"/>
    <property type="match status" value="1"/>
</dbReference>
<evidence type="ECO:0000256" key="1">
    <source>
        <dbReference type="SAM" id="MobiDB-lite"/>
    </source>
</evidence>
<sequence>MRYVVSDKVEQSGFCGSMLSASIRAMYTKRIPRLHEWATYTLRPKSVVIDLGEATEATDQSMDYLMQIEERGISQIPPMVKFSEVNGREDDLRLEEGFRDILSRPWFQRVWCLQDVFHAQAAVVHCGSKAVSSMTFARASKLWLDKPDGLSHQRFQHAKATDPRDKIYALLAMVDDGNSIMRIFKDYSMSQQDLMRAVIANLCFCEWSSVPELPYNTIDEFLSNLDPIDNGVLEKIFESSQEIDLESLLRHGLHYIRIDRFLVEAASRNKTKGNEMVELLHKAIGQERSASPTPSEATSVFSDVSAPSTNTSYTPEDVEISVWHVVEILLSKDAFADLCQSGFHSKDLEPARFADNLRRMLKTFGRALLIEAQSYSARLIALLILEGSRRMAALIRVRYDRSYEFVGSELIDSNVASMTVTERRSRIDNFIQQLNSADTETAKQSRDTTERNSDSEDDSDTILDEEAATVSSLDEIENFIPSSQAFKGLLETLTSFLKRPKFQDVSPSMAVLNHVQSQSTATNPLA</sequence>
<gene>
    <name evidence="2" type="ORF">Z519_12138</name>
</gene>
<keyword evidence="3" id="KW-1185">Reference proteome</keyword>
<evidence type="ECO:0008006" key="4">
    <source>
        <dbReference type="Google" id="ProtNLM"/>
    </source>
</evidence>
<name>A0A0D2H8L0_CLAB1</name>
<dbReference type="GeneID" id="27705066"/>
<dbReference type="OrthoDB" id="194358at2759"/>
<evidence type="ECO:0000313" key="3">
    <source>
        <dbReference type="Proteomes" id="UP000053789"/>
    </source>
</evidence>
<feature type="region of interest" description="Disordered" evidence="1">
    <location>
        <begin position="287"/>
        <end position="309"/>
    </location>
</feature>
<dbReference type="Proteomes" id="UP000053789">
    <property type="component" value="Unassembled WGS sequence"/>
</dbReference>
<organism evidence="2 3">
    <name type="scientific">Cladophialophora bantiana (strain ATCC 10958 / CBS 173.52 / CDC B-1940 / NIH 8579)</name>
    <name type="common">Xylohypha bantiana</name>
    <dbReference type="NCBI Taxonomy" id="1442370"/>
    <lineage>
        <taxon>Eukaryota</taxon>
        <taxon>Fungi</taxon>
        <taxon>Dikarya</taxon>
        <taxon>Ascomycota</taxon>
        <taxon>Pezizomycotina</taxon>
        <taxon>Eurotiomycetes</taxon>
        <taxon>Chaetothyriomycetidae</taxon>
        <taxon>Chaetothyriales</taxon>
        <taxon>Herpotrichiellaceae</taxon>
        <taxon>Cladophialophora</taxon>
    </lineage>
</organism>
<dbReference type="RefSeq" id="XP_016613904.1">
    <property type="nucleotide sequence ID" value="XM_016769845.1"/>
</dbReference>